<dbReference type="GO" id="GO:0033228">
    <property type="term" value="P:cysteine export across plasma membrane"/>
    <property type="evidence" value="ECO:0007669"/>
    <property type="project" value="TreeGrafter"/>
</dbReference>
<dbReference type="Pfam" id="PF01810">
    <property type="entry name" value="LysE"/>
    <property type="match status" value="1"/>
</dbReference>
<evidence type="ECO:0000256" key="5">
    <source>
        <dbReference type="ARBA" id="ARBA00023136"/>
    </source>
</evidence>
<feature type="transmembrane region" description="Helical" evidence="6">
    <location>
        <begin position="109"/>
        <end position="130"/>
    </location>
</feature>
<evidence type="ECO:0000256" key="1">
    <source>
        <dbReference type="ARBA" id="ARBA00004651"/>
    </source>
</evidence>
<dbReference type="RefSeq" id="WP_171624347.1">
    <property type="nucleotide sequence ID" value="NZ_JABBPG010000001.1"/>
</dbReference>
<dbReference type="PANTHER" id="PTHR30086">
    <property type="entry name" value="ARGININE EXPORTER PROTEIN ARGO"/>
    <property type="match status" value="1"/>
</dbReference>
<evidence type="ECO:0000313" key="7">
    <source>
        <dbReference type="EMBL" id="NOU49258.1"/>
    </source>
</evidence>
<organism evidence="7 8">
    <name type="scientific">Pseudoalteromonas caenipelagi</name>
    <dbReference type="NCBI Taxonomy" id="2726988"/>
    <lineage>
        <taxon>Bacteria</taxon>
        <taxon>Pseudomonadati</taxon>
        <taxon>Pseudomonadota</taxon>
        <taxon>Gammaproteobacteria</taxon>
        <taxon>Alteromonadales</taxon>
        <taxon>Pseudoalteromonadaceae</taxon>
        <taxon>Pseudoalteromonas</taxon>
    </lineage>
</organism>
<keyword evidence="8" id="KW-1185">Reference proteome</keyword>
<feature type="transmembrane region" description="Helical" evidence="6">
    <location>
        <begin position="142"/>
        <end position="162"/>
    </location>
</feature>
<accession>A0A849V8J8</accession>
<protein>
    <submittedName>
        <fullName evidence="7">LysE family translocator</fullName>
    </submittedName>
</protein>
<feature type="transmembrane region" description="Helical" evidence="6">
    <location>
        <begin position="182"/>
        <end position="207"/>
    </location>
</feature>
<comment type="subcellular location">
    <subcellularLocation>
        <location evidence="1">Cell membrane</location>
        <topology evidence="1">Multi-pass membrane protein</topology>
    </subcellularLocation>
</comment>
<dbReference type="PANTHER" id="PTHR30086:SF20">
    <property type="entry name" value="ARGININE EXPORTER PROTEIN ARGO-RELATED"/>
    <property type="match status" value="1"/>
</dbReference>
<dbReference type="GO" id="GO:0005886">
    <property type="term" value="C:plasma membrane"/>
    <property type="evidence" value="ECO:0007669"/>
    <property type="project" value="UniProtKB-SubCell"/>
</dbReference>
<keyword evidence="2" id="KW-1003">Cell membrane</keyword>
<keyword evidence="4 6" id="KW-1133">Transmembrane helix</keyword>
<comment type="caution">
    <text evidence="7">The sequence shown here is derived from an EMBL/GenBank/DDBJ whole genome shotgun (WGS) entry which is preliminary data.</text>
</comment>
<evidence type="ECO:0000256" key="6">
    <source>
        <dbReference type="SAM" id="Phobius"/>
    </source>
</evidence>
<keyword evidence="5 6" id="KW-0472">Membrane</keyword>
<dbReference type="GO" id="GO:0015171">
    <property type="term" value="F:amino acid transmembrane transporter activity"/>
    <property type="evidence" value="ECO:0007669"/>
    <property type="project" value="TreeGrafter"/>
</dbReference>
<feature type="transmembrane region" description="Helical" evidence="6">
    <location>
        <begin position="38"/>
        <end position="59"/>
    </location>
</feature>
<evidence type="ECO:0000256" key="4">
    <source>
        <dbReference type="ARBA" id="ARBA00022989"/>
    </source>
</evidence>
<proteinExistence type="predicted"/>
<evidence type="ECO:0000256" key="3">
    <source>
        <dbReference type="ARBA" id="ARBA00022692"/>
    </source>
</evidence>
<feature type="transmembrane region" description="Helical" evidence="6">
    <location>
        <begin position="71"/>
        <end position="89"/>
    </location>
</feature>
<evidence type="ECO:0000313" key="8">
    <source>
        <dbReference type="Proteomes" id="UP000586305"/>
    </source>
</evidence>
<gene>
    <name evidence="7" type="ORF">HG263_01655</name>
</gene>
<dbReference type="Proteomes" id="UP000586305">
    <property type="component" value="Unassembled WGS sequence"/>
</dbReference>
<evidence type="ECO:0000256" key="2">
    <source>
        <dbReference type="ARBA" id="ARBA00022475"/>
    </source>
</evidence>
<name>A0A849V8J8_9GAMM</name>
<dbReference type="AlphaFoldDB" id="A0A849V8J8"/>
<dbReference type="EMBL" id="JABBPG010000001">
    <property type="protein sequence ID" value="NOU49258.1"/>
    <property type="molecule type" value="Genomic_DNA"/>
</dbReference>
<sequence length="209" mass="22871">MDYFIAILLFAISSSITPGPNNVLVMTSGLNFGVKRSMPLLCGICFGFTVMLLIVGIGFMQVFTYFPSLHLVIKTLGVGYLLYLAYLIANSSNAISSSSQPTPLSFLNGALFQWINAKAWIVASGAIAAFTTVNVSSFEQQITIALIFLFVSFPCVGIWLLFGSVLKRHLTKPRYLICFNYTMSLLLILSVLPVVNELIDVICAALFTQ</sequence>
<keyword evidence="3 6" id="KW-0812">Transmembrane</keyword>
<dbReference type="InterPro" id="IPR001123">
    <property type="entry name" value="LeuE-type"/>
</dbReference>
<reference evidence="7 8" key="1">
    <citation type="submission" date="2020-04" db="EMBL/GenBank/DDBJ databases">
        <title>Pseudoalteromonas caenipelagi sp. nov., isolated from a tidal flat.</title>
        <authorList>
            <person name="Park S."/>
            <person name="Yoon J.-H."/>
        </authorList>
    </citation>
    <scope>NUCLEOTIDE SEQUENCE [LARGE SCALE GENOMIC DNA]</scope>
    <source>
        <strain evidence="7 8">JBTF-M23</strain>
    </source>
</reference>